<dbReference type="GO" id="GO:0005634">
    <property type="term" value="C:nucleus"/>
    <property type="evidence" value="ECO:0007669"/>
    <property type="project" value="TreeGrafter"/>
</dbReference>
<name>A0A9P0DU91_PHACE</name>
<feature type="binding site" evidence="5">
    <location>
        <position position="206"/>
    </location>
    <ligand>
        <name>Fe cation</name>
        <dbReference type="ChEBI" id="CHEBI:24875"/>
        <note>catalytic</note>
    </ligand>
</feature>
<keyword evidence="8" id="KW-1185">Reference proteome</keyword>
<keyword evidence="1 5" id="KW-0479">Metal-binding</keyword>
<sequence>MIFFHDDFDLLFDFLMFKASFKYYKSKSPPPCLKEVLDIDQTKELLEKSVLKQIHIICQDKLWKTFGMKSPENWEVFELIDHPGLIYIKNPYTNSGQKYWVIRSLRDFSKTPNKRNIDALGIVSENWWESAKNDKKTLMMLRWTTLGYHHNWDTKIYSEDNKGKFPEDLKNMTKFIAGLLGFEDFSAEAAIVNYYHMDSTLSGHSDQSEQYLEAPLFSFSFGQSAIFLLGGITEEEKPTAMFLKSGDIIVMSGKSRLSYHGVPKIVQTELKLGDEIGDENCNQNALCMDEDNWKPFSDYIAHSRINVNVRQVLRKGLLKLDDQI</sequence>
<dbReference type="GO" id="GO:0005737">
    <property type="term" value="C:cytoplasm"/>
    <property type="evidence" value="ECO:0007669"/>
    <property type="project" value="TreeGrafter"/>
</dbReference>
<dbReference type="PROSITE" id="PS51471">
    <property type="entry name" value="FE2OG_OXY"/>
    <property type="match status" value="1"/>
</dbReference>
<dbReference type="InterPro" id="IPR027450">
    <property type="entry name" value="AlkB-like"/>
</dbReference>
<evidence type="ECO:0000259" key="6">
    <source>
        <dbReference type="PROSITE" id="PS51471"/>
    </source>
</evidence>
<dbReference type="PANTHER" id="PTHR16557:SF2">
    <property type="entry name" value="NUCLEIC ACID DIOXYGENASE ALKBH1"/>
    <property type="match status" value="1"/>
</dbReference>
<evidence type="ECO:0000256" key="3">
    <source>
        <dbReference type="ARBA" id="ARBA00023002"/>
    </source>
</evidence>
<evidence type="ECO:0000256" key="4">
    <source>
        <dbReference type="ARBA" id="ARBA00023004"/>
    </source>
</evidence>
<reference evidence="7" key="2">
    <citation type="submission" date="2022-10" db="EMBL/GenBank/DDBJ databases">
        <authorList>
            <consortium name="ENA_rothamsted_submissions"/>
            <consortium name="culmorum"/>
            <person name="King R."/>
        </authorList>
    </citation>
    <scope>NUCLEOTIDE SEQUENCE</scope>
</reference>
<dbReference type="GO" id="GO:0035515">
    <property type="term" value="F:oxidative RNA demethylase activity"/>
    <property type="evidence" value="ECO:0007669"/>
    <property type="project" value="TreeGrafter"/>
</dbReference>
<dbReference type="EMBL" id="OU896714">
    <property type="protein sequence ID" value="CAH1180040.1"/>
    <property type="molecule type" value="Genomic_DNA"/>
</dbReference>
<proteinExistence type="predicted"/>
<dbReference type="GO" id="GO:0035513">
    <property type="term" value="P:oxidative RNA demethylation"/>
    <property type="evidence" value="ECO:0007669"/>
    <property type="project" value="TreeGrafter"/>
</dbReference>
<gene>
    <name evidence="7" type="ORF">PHAECO_LOCUS11958</name>
</gene>
<dbReference type="Gene3D" id="2.60.120.590">
    <property type="entry name" value="Alpha-ketoglutarate-dependent dioxygenase AlkB-like"/>
    <property type="match status" value="1"/>
</dbReference>
<evidence type="ECO:0000313" key="8">
    <source>
        <dbReference type="Proteomes" id="UP001153737"/>
    </source>
</evidence>
<keyword evidence="2" id="KW-0223">Dioxygenase</keyword>
<feature type="domain" description="Fe2OG dioxygenase" evidence="6">
    <location>
        <begin position="186"/>
        <end position="313"/>
    </location>
</feature>
<evidence type="ECO:0000256" key="5">
    <source>
        <dbReference type="PIRSR" id="PIRSR604574-2"/>
    </source>
</evidence>
<dbReference type="OrthoDB" id="6329537at2759"/>
<keyword evidence="3" id="KW-0560">Oxidoreductase</keyword>
<dbReference type="InterPro" id="IPR004574">
    <property type="entry name" value="Alkb"/>
</dbReference>
<keyword evidence="4 5" id="KW-0408">Iron</keyword>
<feature type="binding site" evidence="5">
    <location>
        <position position="204"/>
    </location>
    <ligand>
        <name>Fe cation</name>
        <dbReference type="ChEBI" id="CHEBI:24875"/>
        <note>catalytic</note>
    </ligand>
</feature>
<feature type="binding site" evidence="5">
    <location>
        <position position="260"/>
    </location>
    <ligand>
        <name>Fe cation</name>
        <dbReference type="ChEBI" id="CHEBI:24875"/>
        <note>catalytic</note>
    </ligand>
</feature>
<dbReference type="Pfam" id="PF13532">
    <property type="entry name" value="2OG-FeII_Oxy_2"/>
    <property type="match status" value="1"/>
</dbReference>
<dbReference type="InterPro" id="IPR037151">
    <property type="entry name" value="AlkB-like_sf"/>
</dbReference>
<accession>A0A9P0DU91</accession>
<evidence type="ECO:0000313" key="7">
    <source>
        <dbReference type="EMBL" id="CAH1180040.1"/>
    </source>
</evidence>
<evidence type="ECO:0000256" key="1">
    <source>
        <dbReference type="ARBA" id="ARBA00022723"/>
    </source>
</evidence>
<protein>
    <recommendedName>
        <fullName evidence="6">Fe2OG dioxygenase domain-containing protein</fullName>
    </recommendedName>
</protein>
<dbReference type="AlphaFoldDB" id="A0A9P0DU91"/>
<dbReference type="GO" id="GO:0008198">
    <property type="term" value="F:ferrous iron binding"/>
    <property type="evidence" value="ECO:0007669"/>
    <property type="project" value="TreeGrafter"/>
</dbReference>
<organism evidence="7 8">
    <name type="scientific">Phaedon cochleariae</name>
    <name type="common">Mustard beetle</name>
    <dbReference type="NCBI Taxonomy" id="80249"/>
    <lineage>
        <taxon>Eukaryota</taxon>
        <taxon>Metazoa</taxon>
        <taxon>Ecdysozoa</taxon>
        <taxon>Arthropoda</taxon>
        <taxon>Hexapoda</taxon>
        <taxon>Insecta</taxon>
        <taxon>Pterygota</taxon>
        <taxon>Neoptera</taxon>
        <taxon>Endopterygota</taxon>
        <taxon>Coleoptera</taxon>
        <taxon>Polyphaga</taxon>
        <taxon>Cucujiformia</taxon>
        <taxon>Chrysomeloidea</taxon>
        <taxon>Chrysomelidae</taxon>
        <taxon>Chrysomelinae</taxon>
        <taxon>Chrysomelini</taxon>
        <taxon>Phaedon</taxon>
    </lineage>
</organism>
<dbReference type="GO" id="GO:0035516">
    <property type="term" value="F:broad specificity oxidative DNA demethylase activity"/>
    <property type="evidence" value="ECO:0007669"/>
    <property type="project" value="TreeGrafter"/>
</dbReference>
<evidence type="ECO:0000256" key="2">
    <source>
        <dbReference type="ARBA" id="ARBA00022964"/>
    </source>
</evidence>
<dbReference type="PANTHER" id="PTHR16557">
    <property type="entry name" value="ALKYLATED DNA REPAIR PROTEIN ALKB-RELATED"/>
    <property type="match status" value="1"/>
</dbReference>
<reference evidence="7" key="1">
    <citation type="submission" date="2022-01" db="EMBL/GenBank/DDBJ databases">
        <authorList>
            <person name="King R."/>
        </authorList>
    </citation>
    <scope>NUCLEOTIDE SEQUENCE</scope>
</reference>
<dbReference type="SUPFAM" id="SSF51197">
    <property type="entry name" value="Clavaminate synthase-like"/>
    <property type="match status" value="1"/>
</dbReference>
<dbReference type="Proteomes" id="UP001153737">
    <property type="component" value="Chromosome 8"/>
</dbReference>
<comment type="cofactor">
    <cofactor evidence="5">
        <name>Fe(2+)</name>
        <dbReference type="ChEBI" id="CHEBI:29033"/>
    </cofactor>
    <text evidence="5">Binds 1 Fe(2+) ion per subunit.</text>
</comment>
<dbReference type="InterPro" id="IPR005123">
    <property type="entry name" value="Oxoglu/Fe-dep_dioxygenase_dom"/>
</dbReference>